<comment type="caution">
    <text evidence="4">The sequence shown here is derived from an EMBL/GenBank/DDBJ whole genome shotgun (WGS) entry which is preliminary data.</text>
</comment>
<dbReference type="PANTHER" id="PTHR45662">
    <property type="entry name" value="PHOSPHATIDYLINOSITIDE PHOSPHATASE SAC1"/>
    <property type="match status" value="1"/>
</dbReference>
<proteinExistence type="predicted"/>
<keyword evidence="5" id="KW-1185">Reference proteome</keyword>
<evidence type="ECO:0000313" key="4">
    <source>
        <dbReference type="EMBL" id="KAG9242217.1"/>
    </source>
</evidence>
<feature type="non-terminal residue" evidence="4">
    <location>
        <position position="1"/>
    </location>
</feature>
<dbReference type="AlphaFoldDB" id="A0A9P8CCZ5"/>
<protein>
    <submittedName>
        <fullName evidence="4">SacI homology domain-containing protein</fullName>
    </submittedName>
</protein>
<feature type="domain" description="SAC" evidence="2">
    <location>
        <begin position="297"/>
        <end position="672"/>
    </location>
</feature>
<feature type="compositionally biased region" description="Acidic residues" evidence="1">
    <location>
        <begin position="161"/>
        <end position="175"/>
    </location>
</feature>
<dbReference type="GO" id="GO:0005783">
    <property type="term" value="C:endoplasmic reticulum"/>
    <property type="evidence" value="ECO:0007669"/>
    <property type="project" value="TreeGrafter"/>
</dbReference>
<name>A0A9P8CCZ5_9HELO</name>
<dbReference type="EMBL" id="MU254099">
    <property type="protein sequence ID" value="KAG9242217.1"/>
    <property type="molecule type" value="Genomic_DNA"/>
</dbReference>
<dbReference type="PANTHER" id="PTHR45662:SF7">
    <property type="entry name" value="SACI DOMAIN PROTEIN (AFU_ORTHOLOGUE AFUA_1G15890)"/>
    <property type="match status" value="1"/>
</dbReference>
<dbReference type="GO" id="GO:0046856">
    <property type="term" value="P:phosphatidylinositol dephosphorylation"/>
    <property type="evidence" value="ECO:0007669"/>
    <property type="project" value="TreeGrafter"/>
</dbReference>
<sequence>MTLPWGFISVSKEMKSILYQNTDDIEIQVARMPGLVRKLLIFSAVDGLVLQPLEKGHRPSPTTKIAYRDNAIIQVTKSDPGSEKLGNSFEAFGVVGLLKIAGSRSFLISITRRQQVAQIQGKAIYVITEIALTPLASKAEAETSIAQTHIALQKRSVDGNVSDDSDSDSDSDSESDAGKFPTELHEEVDDETQDSRPSTSGHNRTKSVAEDVITRKGSYGRFTAKFFSKKGWNVDSRRNLGLSTSESDSAALPADVESLNGQQSPKKVPEALAEDNTAKEQKVTDVTTLLPKLLRTTQILFASRSFFFSYDYDITRSFANRRTTASGLPLHTEVDPLFFWNRHVIQPFIDAGQSSLVLPLLQGFIGQHAFVMDTNPPKTMYRLDRSESISTTMEMKDFLPDDEIMANDTTRRSTEGRNTEKSFLLTLISRRTVKRAGLRYLRRGVDEQGHAANEVETEQILSSPTWDSSSSIHSFMQLRGSIPVYFSQTPYSFKPIPQLHHSADTNYAAFRRHFENISARYGKIQVAMLVEKHGNEAIVGEQYEKNVARLNAEGSEQQVGFEWFDFHAQCRGMKFENVSILVDSLGDKLDAFGQTVFSDGKELQKQSGVLRTNCMDCLDRTNVVQSACGRRALDSQLKEEGIDVTLQINQTGQFFNMIWADNGDAISKQYTSTAALKGDFTRTKKRDYKGALTDMGLSISRFYSGIVNDYFSQAAIDFLLGNVTALVFEDFDANMMSSDPGVSMQKLRQQAIDESQKICIADEHEEFIGGWTLLAPYAPNTIKSTPFEETVLLLTDSALYATRFNWNIEKVLSFERVDLAQVLSVRYGTYVTSTLSTAQADEKRNVGFVITYKSGANDMTRIDATPMSTSIPLPSTTPATDEAFSANVVGAAASQFTTNITNLIAGKGTPHVEKVLAWKALPARSAIAAGDEGTKLSEIENVKAICAEINRVAQKSKPAESGTERTSLVKEEVIISLADARKSTGLLEQLGHSLKKLVWA</sequence>
<dbReference type="Pfam" id="PF12456">
    <property type="entry name" value="hSac2"/>
    <property type="match status" value="1"/>
</dbReference>
<evidence type="ECO:0000259" key="3">
    <source>
        <dbReference type="PROSITE" id="PS51791"/>
    </source>
</evidence>
<dbReference type="InterPro" id="IPR022158">
    <property type="entry name" value="Inositol_phosphatase"/>
</dbReference>
<reference evidence="4" key="1">
    <citation type="journal article" date="2021" name="IMA Fungus">
        <title>Genomic characterization of three marine fungi, including Emericellopsis atlantica sp. nov. with signatures of a generalist lifestyle and marine biomass degradation.</title>
        <authorList>
            <person name="Hagestad O.C."/>
            <person name="Hou L."/>
            <person name="Andersen J.H."/>
            <person name="Hansen E.H."/>
            <person name="Altermark B."/>
            <person name="Li C."/>
            <person name="Kuhnert E."/>
            <person name="Cox R.J."/>
            <person name="Crous P.W."/>
            <person name="Spatafora J.W."/>
            <person name="Lail K."/>
            <person name="Amirebrahimi M."/>
            <person name="Lipzen A."/>
            <person name="Pangilinan J."/>
            <person name="Andreopoulos W."/>
            <person name="Hayes R.D."/>
            <person name="Ng V."/>
            <person name="Grigoriev I.V."/>
            <person name="Jackson S.A."/>
            <person name="Sutton T.D.S."/>
            <person name="Dobson A.D.W."/>
            <person name="Rama T."/>
        </authorList>
    </citation>
    <scope>NUCLEOTIDE SEQUENCE</scope>
    <source>
        <strain evidence="4">TRa3180A</strain>
    </source>
</reference>
<dbReference type="Proteomes" id="UP000887226">
    <property type="component" value="Unassembled WGS sequence"/>
</dbReference>
<feature type="region of interest" description="Disordered" evidence="1">
    <location>
        <begin position="242"/>
        <end position="277"/>
    </location>
</feature>
<feature type="domain" description="HSac2" evidence="3">
    <location>
        <begin position="742"/>
        <end position="904"/>
    </location>
</feature>
<accession>A0A9P8CCZ5</accession>
<dbReference type="OrthoDB" id="405996at2759"/>
<evidence type="ECO:0000313" key="5">
    <source>
        <dbReference type="Proteomes" id="UP000887226"/>
    </source>
</evidence>
<dbReference type="GO" id="GO:0043812">
    <property type="term" value="F:phosphatidylinositol-4-phosphate phosphatase activity"/>
    <property type="evidence" value="ECO:0007669"/>
    <property type="project" value="TreeGrafter"/>
</dbReference>
<dbReference type="PROSITE" id="PS51791">
    <property type="entry name" value="HSAC2"/>
    <property type="match status" value="1"/>
</dbReference>
<gene>
    <name evidence="4" type="ORF">BJ878DRAFT_516641</name>
</gene>
<dbReference type="InterPro" id="IPR034753">
    <property type="entry name" value="hSac2"/>
</dbReference>
<dbReference type="PROSITE" id="PS50275">
    <property type="entry name" value="SAC"/>
    <property type="match status" value="1"/>
</dbReference>
<evidence type="ECO:0000259" key="2">
    <source>
        <dbReference type="PROSITE" id="PS50275"/>
    </source>
</evidence>
<organism evidence="4 5">
    <name type="scientific">Calycina marina</name>
    <dbReference type="NCBI Taxonomy" id="1763456"/>
    <lineage>
        <taxon>Eukaryota</taxon>
        <taxon>Fungi</taxon>
        <taxon>Dikarya</taxon>
        <taxon>Ascomycota</taxon>
        <taxon>Pezizomycotina</taxon>
        <taxon>Leotiomycetes</taxon>
        <taxon>Helotiales</taxon>
        <taxon>Pezizellaceae</taxon>
        <taxon>Calycina</taxon>
    </lineage>
</organism>
<feature type="region of interest" description="Disordered" evidence="1">
    <location>
        <begin position="156"/>
        <end position="209"/>
    </location>
</feature>
<dbReference type="InterPro" id="IPR002013">
    <property type="entry name" value="SAC_dom"/>
</dbReference>
<evidence type="ECO:0000256" key="1">
    <source>
        <dbReference type="SAM" id="MobiDB-lite"/>
    </source>
</evidence>
<dbReference type="Pfam" id="PF02383">
    <property type="entry name" value="Syja_N"/>
    <property type="match status" value="1"/>
</dbReference>